<organism evidence="1 2">
    <name type="scientific">Araneus ventricosus</name>
    <name type="common">Orbweaver spider</name>
    <name type="synonym">Epeira ventricosa</name>
    <dbReference type="NCBI Taxonomy" id="182803"/>
    <lineage>
        <taxon>Eukaryota</taxon>
        <taxon>Metazoa</taxon>
        <taxon>Ecdysozoa</taxon>
        <taxon>Arthropoda</taxon>
        <taxon>Chelicerata</taxon>
        <taxon>Arachnida</taxon>
        <taxon>Araneae</taxon>
        <taxon>Araneomorphae</taxon>
        <taxon>Entelegynae</taxon>
        <taxon>Araneoidea</taxon>
        <taxon>Araneidae</taxon>
        <taxon>Araneus</taxon>
    </lineage>
</organism>
<evidence type="ECO:0000313" key="1">
    <source>
        <dbReference type="EMBL" id="GBL99990.1"/>
    </source>
</evidence>
<keyword evidence="2" id="KW-1185">Reference proteome</keyword>
<protein>
    <submittedName>
        <fullName evidence="1">Uncharacterized protein</fullName>
    </submittedName>
</protein>
<gene>
    <name evidence="1" type="ORF">AVEN_19461_1</name>
</gene>
<name>A0A4Y2C6A8_ARAVE</name>
<sequence>MVVITVILREFEFTLPFSLRIFPDLEYDTNAEIKRECGHSLSKKEQETTLETDLVVHVIEDVSLARKSDLGVDSNDNNSHNKEMKNDEIIEIHEQIASLEVDTSDPYPPESKRELEALQEASARLKKGLQML</sequence>
<dbReference type="Proteomes" id="UP000499080">
    <property type="component" value="Unassembled WGS sequence"/>
</dbReference>
<comment type="caution">
    <text evidence="1">The sequence shown here is derived from an EMBL/GenBank/DDBJ whole genome shotgun (WGS) entry which is preliminary data.</text>
</comment>
<dbReference type="EMBL" id="BGPR01000152">
    <property type="protein sequence ID" value="GBL99990.1"/>
    <property type="molecule type" value="Genomic_DNA"/>
</dbReference>
<dbReference type="AlphaFoldDB" id="A0A4Y2C6A8"/>
<proteinExistence type="predicted"/>
<evidence type="ECO:0000313" key="2">
    <source>
        <dbReference type="Proteomes" id="UP000499080"/>
    </source>
</evidence>
<reference evidence="1 2" key="1">
    <citation type="journal article" date="2019" name="Sci. Rep.">
        <title>Orb-weaving spider Araneus ventricosus genome elucidates the spidroin gene catalogue.</title>
        <authorList>
            <person name="Kono N."/>
            <person name="Nakamura H."/>
            <person name="Ohtoshi R."/>
            <person name="Moran D.A.P."/>
            <person name="Shinohara A."/>
            <person name="Yoshida Y."/>
            <person name="Fujiwara M."/>
            <person name="Mori M."/>
            <person name="Tomita M."/>
            <person name="Arakawa K."/>
        </authorList>
    </citation>
    <scope>NUCLEOTIDE SEQUENCE [LARGE SCALE GENOMIC DNA]</scope>
</reference>
<accession>A0A4Y2C6A8</accession>